<dbReference type="Proteomes" id="UP001184150">
    <property type="component" value="Unassembled WGS sequence"/>
</dbReference>
<keyword evidence="5 11" id="KW-0812">Transmembrane</keyword>
<name>A0ABU1MK31_9SPHN</name>
<keyword evidence="3 11" id="KW-1134">Transmembrane beta strand</keyword>
<evidence type="ECO:0000256" key="1">
    <source>
        <dbReference type="ARBA" id="ARBA00004571"/>
    </source>
</evidence>
<accession>A0ABU1MK31</accession>
<comment type="caution">
    <text evidence="16">The sequence shown here is derived from an EMBL/GenBank/DDBJ whole genome shotgun (WGS) entry which is preliminary data.</text>
</comment>
<evidence type="ECO:0000256" key="4">
    <source>
        <dbReference type="ARBA" id="ARBA00022496"/>
    </source>
</evidence>
<evidence type="ECO:0000256" key="12">
    <source>
        <dbReference type="RuleBase" id="RU003357"/>
    </source>
</evidence>
<dbReference type="EMBL" id="JAVDRD010000003">
    <property type="protein sequence ID" value="MDR6510698.1"/>
    <property type="molecule type" value="Genomic_DNA"/>
</dbReference>
<feature type="domain" description="TonB-dependent receptor-like beta-barrel" evidence="14">
    <location>
        <begin position="260"/>
        <end position="716"/>
    </location>
</feature>
<protein>
    <submittedName>
        <fullName evidence="16">Iron complex outermembrane receptor protein</fullName>
    </submittedName>
</protein>
<keyword evidence="2 11" id="KW-0813">Transport</keyword>
<feature type="domain" description="TonB-dependent receptor plug" evidence="15">
    <location>
        <begin position="54"/>
        <end position="161"/>
    </location>
</feature>
<evidence type="ECO:0000259" key="15">
    <source>
        <dbReference type="Pfam" id="PF07715"/>
    </source>
</evidence>
<evidence type="ECO:0000256" key="13">
    <source>
        <dbReference type="SAM" id="SignalP"/>
    </source>
</evidence>
<evidence type="ECO:0000256" key="2">
    <source>
        <dbReference type="ARBA" id="ARBA00022448"/>
    </source>
</evidence>
<reference evidence="16 17" key="1">
    <citation type="submission" date="2023-07" db="EMBL/GenBank/DDBJ databases">
        <title>Sorghum-associated microbial communities from plants grown in Nebraska, USA.</title>
        <authorList>
            <person name="Schachtman D."/>
        </authorList>
    </citation>
    <scope>NUCLEOTIDE SEQUENCE [LARGE SCALE GENOMIC DNA]</scope>
    <source>
        <strain evidence="16 17">DS1027</strain>
    </source>
</reference>
<keyword evidence="9 11" id="KW-0472">Membrane</keyword>
<evidence type="ECO:0000256" key="3">
    <source>
        <dbReference type="ARBA" id="ARBA00022452"/>
    </source>
</evidence>
<keyword evidence="16" id="KW-0675">Receptor</keyword>
<dbReference type="Gene3D" id="2.40.170.20">
    <property type="entry name" value="TonB-dependent receptor, beta-barrel domain"/>
    <property type="match status" value="1"/>
</dbReference>
<dbReference type="Pfam" id="PF07715">
    <property type="entry name" value="Plug"/>
    <property type="match status" value="1"/>
</dbReference>
<evidence type="ECO:0000313" key="16">
    <source>
        <dbReference type="EMBL" id="MDR6510698.1"/>
    </source>
</evidence>
<organism evidence="16 17">
    <name type="scientific">Novosphingobium capsulatum</name>
    <dbReference type="NCBI Taxonomy" id="13688"/>
    <lineage>
        <taxon>Bacteria</taxon>
        <taxon>Pseudomonadati</taxon>
        <taxon>Pseudomonadota</taxon>
        <taxon>Alphaproteobacteria</taxon>
        <taxon>Sphingomonadales</taxon>
        <taxon>Sphingomonadaceae</taxon>
        <taxon>Novosphingobium</taxon>
    </lineage>
</organism>
<evidence type="ECO:0000256" key="11">
    <source>
        <dbReference type="PROSITE-ProRule" id="PRU01360"/>
    </source>
</evidence>
<evidence type="ECO:0000259" key="14">
    <source>
        <dbReference type="Pfam" id="PF00593"/>
    </source>
</evidence>
<dbReference type="RefSeq" id="WP_309804831.1">
    <property type="nucleotide sequence ID" value="NZ_JAVDRD010000003.1"/>
</dbReference>
<keyword evidence="13" id="KW-0732">Signal</keyword>
<feature type="signal peptide" evidence="13">
    <location>
        <begin position="1"/>
        <end position="24"/>
    </location>
</feature>
<proteinExistence type="inferred from homology"/>
<evidence type="ECO:0000256" key="8">
    <source>
        <dbReference type="ARBA" id="ARBA00023077"/>
    </source>
</evidence>
<keyword evidence="17" id="KW-1185">Reference proteome</keyword>
<comment type="similarity">
    <text evidence="11 12">Belongs to the TonB-dependent receptor family.</text>
</comment>
<gene>
    <name evidence="16" type="ORF">J2792_001564</name>
</gene>
<sequence>MICHTRTALLAGLSLSVLATPALAQSAPAAAPQAVDNGPDAAIVVTAQRRVEKVTEVPISITVADAGQLERQQVNTVNDLNRIAPSLEIQSAPGQNTGGGGAIRGIGTQTFSAGAVASVGVVVDQVSQGNANISDLFDVARIEVLKGPQGTLFGLTTSAGVINITTNKPEFDKVSVRVRSELSAAGFAGSKSGNQILQGVANVPIASNAAIRVAAYGNMRQGPDYNVTTGQYDKNETMGGRARLLWEPTDKLTVNVIGDYADTRTTNGGNFFTFVKTSGPGLLPLPTPFPIPDNVTANLAKCGVTAGEGNRNYCTSEQYTDRIKTGGASLQLDYQFAPFTLTSITAYRSTHEKGYGAASNVFRADPLELQVHNSPLDRPIDLFTQELRLSSPANQTVEYTLGGFYSRQVMRRAPETVSVAIHPAPGVYIPAFSNTVNAYRVVDESIAAFGQMTIHAGDKLRLIAGGRYTDDVLSLGMQNAAGTAQASYTRLHVGKVSWKGGLQYDIDPRTMAYATVARGFKGGQIATPTGAAPYVVLPEVPTSYEVGFKATLVRSWVLDANLFYQKIQNFQAQQCTVTTNGVISCVQTNINGVKSRGAEINLFGKVTRNLSLNTGFIYAKATYPKGFIGTDGTDIGNTQLAYAPKYKFTVSGEYAHDLGENLKGFLAADAVWKSRIRYEANSLVDTTFRPHWTVGGRIGLRTADERFTLAVFARNLFNVNEPSLYQSSFPYSGAANVGAIYGPQSFRTVGLSLDGKF</sequence>
<keyword evidence="8 12" id="KW-0798">TonB box</keyword>
<dbReference type="PANTHER" id="PTHR32552:SF81">
    <property type="entry name" value="TONB-DEPENDENT OUTER MEMBRANE RECEPTOR"/>
    <property type="match status" value="1"/>
</dbReference>
<evidence type="ECO:0000256" key="10">
    <source>
        <dbReference type="ARBA" id="ARBA00023237"/>
    </source>
</evidence>
<evidence type="ECO:0000256" key="6">
    <source>
        <dbReference type="ARBA" id="ARBA00023004"/>
    </source>
</evidence>
<dbReference type="InterPro" id="IPR012910">
    <property type="entry name" value="Plug_dom"/>
</dbReference>
<evidence type="ECO:0000256" key="7">
    <source>
        <dbReference type="ARBA" id="ARBA00023065"/>
    </source>
</evidence>
<evidence type="ECO:0000313" key="17">
    <source>
        <dbReference type="Proteomes" id="UP001184150"/>
    </source>
</evidence>
<dbReference type="InterPro" id="IPR036942">
    <property type="entry name" value="Beta-barrel_TonB_sf"/>
</dbReference>
<dbReference type="PANTHER" id="PTHR32552">
    <property type="entry name" value="FERRICHROME IRON RECEPTOR-RELATED"/>
    <property type="match status" value="1"/>
</dbReference>
<keyword evidence="6" id="KW-0408">Iron</keyword>
<evidence type="ECO:0000256" key="9">
    <source>
        <dbReference type="ARBA" id="ARBA00023136"/>
    </source>
</evidence>
<keyword evidence="4" id="KW-0410">Iron transport</keyword>
<dbReference type="Pfam" id="PF00593">
    <property type="entry name" value="TonB_dep_Rec_b-barrel"/>
    <property type="match status" value="1"/>
</dbReference>
<dbReference type="InterPro" id="IPR000531">
    <property type="entry name" value="Beta-barrel_TonB"/>
</dbReference>
<dbReference type="SUPFAM" id="SSF56935">
    <property type="entry name" value="Porins"/>
    <property type="match status" value="1"/>
</dbReference>
<keyword evidence="10 11" id="KW-0998">Cell outer membrane</keyword>
<keyword evidence="7" id="KW-0406">Ion transport</keyword>
<feature type="chain" id="PRO_5045528280" evidence="13">
    <location>
        <begin position="25"/>
        <end position="757"/>
    </location>
</feature>
<comment type="subcellular location">
    <subcellularLocation>
        <location evidence="1 11">Cell outer membrane</location>
        <topology evidence="1 11">Multi-pass membrane protein</topology>
    </subcellularLocation>
</comment>
<dbReference type="PROSITE" id="PS52016">
    <property type="entry name" value="TONB_DEPENDENT_REC_3"/>
    <property type="match status" value="1"/>
</dbReference>
<dbReference type="InterPro" id="IPR039426">
    <property type="entry name" value="TonB-dep_rcpt-like"/>
</dbReference>
<evidence type="ECO:0000256" key="5">
    <source>
        <dbReference type="ARBA" id="ARBA00022692"/>
    </source>
</evidence>